<reference evidence="1 2" key="1">
    <citation type="journal article" date="2014" name="Genome Announc.">
        <title>Draft Genome Sequences of a Phylogenetically Diverse Suite of Pseudomonas syringae Strains from Multiple Source Populations.</title>
        <authorList>
            <person name="Baltrus D.A."/>
            <person name="Yourstone S."/>
            <person name="Lind A."/>
            <person name="Guilbaud C."/>
            <person name="Sands D.C."/>
            <person name="Jones C.D."/>
            <person name="Morris C.E."/>
            <person name="Dangl J.L."/>
        </authorList>
    </citation>
    <scope>NUCLEOTIDE SEQUENCE [LARGE SCALE GENOMIC DNA]</scope>
    <source>
        <strain evidence="1 2">UB303</strain>
    </source>
</reference>
<protein>
    <submittedName>
        <fullName evidence="1">DUF1534 domain-containing protein</fullName>
    </submittedName>
</protein>
<sequence length="53" mass="6171">MLTLEYGHEVKGLSFLTLQRGNAFLDALRHTRLRSLHHAEFNPRRLTAFVQHA</sequence>
<evidence type="ECO:0000313" key="1">
    <source>
        <dbReference type="EMBL" id="QHF10151.1"/>
    </source>
</evidence>
<accession>A0AAJ4B1Q2</accession>
<dbReference type="AlphaFoldDB" id="A0AAJ4B1Q2"/>
<dbReference type="Proteomes" id="UP000464688">
    <property type="component" value="Chromosome"/>
</dbReference>
<evidence type="ECO:0000313" key="2">
    <source>
        <dbReference type="Proteomes" id="UP000464688"/>
    </source>
</evidence>
<name>A0AAJ4B1Q2_PSESX</name>
<organism evidence="1 2">
    <name type="scientific">Pseudomonas syringae UB303</name>
    <dbReference type="NCBI Taxonomy" id="1357287"/>
    <lineage>
        <taxon>Bacteria</taxon>
        <taxon>Pseudomonadati</taxon>
        <taxon>Pseudomonadota</taxon>
        <taxon>Gammaproteobacteria</taxon>
        <taxon>Pseudomonadales</taxon>
        <taxon>Pseudomonadaceae</taxon>
        <taxon>Pseudomonas</taxon>
        <taxon>Pseudomonas syringae</taxon>
    </lineage>
</organism>
<dbReference type="AntiFam" id="ANF00261">
    <property type="entry name" value="Protein of unknown function (DUF1534)"/>
</dbReference>
<proteinExistence type="predicted"/>
<gene>
    <name evidence="1" type="ORF">N026_22885</name>
</gene>
<dbReference type="EMBL" id="CP047267">
    <property type="protein sequence ID" value="QHF10151.1"/>
    <property type="molecule type" value="Genomic_DNA"/>
</dbReference>